<dbReference type="EMBL" id="RCMG01000025">
    <property type="protein sequence ID" value="KAG2867459.1"/>
    <property type="molecule type" value="Genomic_DNA"/>
</dbReference>
<dbReference type="Proteomes" id="UP000735874">
    <property type="component" value="Unassembled WGS sequence"/>
</dbReference>
<dbReference type="EMBL" id="RCMV01000055">
    <property type="protein sequence ID" value="KAG3226511.1"/>
    <property type="molecule type" value="Genomic_DNA"/>
</dbReference>
<dbReference type="EMBL" id="RCMK01000025">
    <property type="protein sequence ID" value="KAG2953408.1"/>
    <property type="molecule type" value="Genomic_DNA"/>
</dbReference>
<feature type="region of interest" description="Disordered" evidence="2">
    <location>
        <begin position="1"/>
        <end position="21"/>
    </location>
</feature>
<keyword evidence="10" id="KW-1185">Reference proteome</keyword>
<evidence type="ECO:0000256" key="2">
    <source>
        <dbReference type="SAM" id="MobiDB-lite"/>
    </source>
</evidence>
<sequence length="571" mass="64598">MLRAVSTPRDDVPAPSSDDRAPDIVSIMDIPVTSPIPLLRLKTLACLRRTAAERRRSKKTKELEDRLSYGKDEIKRLQKLKRRRSSKGLPVSTSFTNPMHNLPKLQEMDEDFHVSKNLRNPCECRSCKHLKRWSSTLQPYRCTDNSCKIAFELFTDMYEHQLEVHGGLDPRSNRVVNDTFRQQRGTLAYPPPTVYAAQQFMVPSRPPTPWKSMKELDEEAKIVRKKLVDYNQQFYETPFKLFDMGYKLVKKNGWKEVQWQYQIAMEHFYSGLKFPASSRGFRDGCPSVERGRNWLTSTDRKDARVLYPFSLGDKIDVEPEFVLIDTKRDREMQENFIEISDDSGDEDLSTTGGTGTNEKIFKTDDDVEMKAPEDDDNRIELKASGGDEGKTTSESKAFDFDSDSDVTVKSETESENELKTSRTADASDSDSDGEGELEPKDSRYGVDETASDSDSSSDDEIDLRASKVDNDSLVSDSSSDDEVELKAYTNTVTGSDSESNSDSDNDEDPVSSKTKSVLEVFSSSEDSSNDSNVETKLPKDESSQFVSDTESESGEEHRALNSQDDIFNQLE</sequence>
<evidence type="ECO:0000313" key="10">
    <source>
        <dbReference type="Proteomes" id="UP000251314"/>
    </source>
</evidence>
<protein>
    <recommendedName>
        <fullName evidence="3">C2H2-type domain-containing protein</fullName>
    </recommendedName>
</protein>
<feature type="compositionally biased region" description="Basic and acidic residues" evidence="2">
    <location>
        <begin position="437"/>
        <end position="446"/>
    </location>
</feature>
<evidence type="ECO:0000313" key="8">
    <source>
        <dbReference type="EMBL" id="KAG3226511.1"/>
    </source>
</evidence>
<feature type="domain" description="C2H2-type" evidence="3">
    <location>
        <begin position="140"/>
        <end position="170"/>
    </location>
</feature>
<dbReference type="VEuPathDB" id="FungiDB:PC110_g6128"/>
<proteinExistence type="predicted"/>
<keyword evidence="1" id="KW-0479">Metal-binding</keyword>
<feature type="compositionally biased region" description="Basic and acidic residues" evidence="2">
    <location>
        <begin position="8"/>
        <end position="21"/>
    </location>
</feature>
<dbReference type="EMBL" id="MJFZ01000108">
    <property type="protein sequence ID" value="RAW37596.1"/>
    <property type="molecule type" value="Genomic_DNA"/>
</dbReference>
<reference evidence="9 10" key="1">
    <citation type="submission" date="2018-01" db="EMBL/GenBank/DDBJ databases">
        <title>Draft genome of the strawberry crown rot pathogen Phytophthora cactorum.</title>
        <authorList>
            <person name="Armitage A.D."/>
            <person name="Lysoe E."/>
            <person name="Nellist C.F."/>
            <person name="Harrison R.J."/>
            <person name="Brurberg M.B."/>
        </authorList>
    </citation>
    <scope>NUCLEOTIDE SEQUENCE [LARGE SCALE GENOMIC DNA]</scope>
    <source>
        <strain evidence="9 10">10300</strain>
    </source>
</reference>
<feature type="compositionally biased region" description="Acidic residues" evidence="2">
    <location>
        <begin position="339"/>
        <end position="348"/>
    </location>
</feature>
<feature type="compositionally biased region" description="Basic and acidic residues" evidence="2">
    <location>
        <begin position="406"/>
        <end position="422"/>
    </location>
</feature>
<dbReference type="Proteomes" id="UP000251314">
    <property type="component" value="Unassembled WGS sequence"/>
</dbReference>
<evidence type="ECO:0000313" key="6">
    <source>
        <dbReference type="EMBL" id="KAG2953408.1"/>
    </source>
</evidence>
<evidence type="ECO:0000313" key="9">
    <source>
        <dbReference type="EMBL" id="RAW37596.1"/>
    </source>
</evidence>
<feature type="region of interest" description="Disordered" evidence="2">
    <location>
        <begin position="80"/>
        <end position="101"/>
    </location>
</feature>
<evidence type="ECO:0000313" key="7">
    <source>
        <dbReference type="EMBL" id="KAG2997522.1"/>
    </source>
</evidence>
<dbReference type="AlphaFoldDB" id="A0A329SNN0"/>
<dbReference type="Proteomes" id="UP000774804">
    <property type="component" value="Unassembled WGS sequence"/>
</dbReference>
<feature type="compositionally biased region" description="Polar residues" evidence="2">
    <location>
        <begin position="560"/>
        <end position="571"/>
    </location>
</feature>
<keyword evidence="1" id="KW-0862">Zinc</keyword>
<comment type="caution">
    <text evidence="9">The sequence shown here is derived from an EMBL/GenBank/DDBJ whole genome shotgun (WGS) entry which is preliminary data.</text>
</comment>
<evidence type="ECO:0000256" key="1">
    <source>
        <dbReference type="PROSITE-ProRule" id="PRU00042"/>
    </source>
</evidence>
<accession>A0A329SNN0</accession>
<feature type="compositionally biased region" description="Acidic residues" evidence="2">
    <location>
        <begin position="449"/>
        <end position="461"/>
    </location>
</feature>
<dbReference type="PROSITE" id="PS50157">
    <property type="entry name" value="ZINC_FINGER_C2H2_2"/>
    <property type="match status" value="1"/>
</dbReference>
<evidence type="ECO:0000313" key="4">
    <source>
        <dbReference type="EMBL" id="KAG2867459.1"/>
    </source>
</evidence>
<evidence type="ECO:0000259" key="3">
    <source>
        <dbReference type="PROSITE" id="PS50157"/>
    </source>
</evidence>
<feature type="region of interest" description="Disordered" evidence="2">
    <location>
        <begin position="337"/>
        <end position="571"/>
    </location>
</feature>
<dbReference type="EMBL" id="RCMI01000017">
    <property type="protein sequence ID" value="KAG2942501.1"/>
    <property type="molecule type" value="Genomic_DNA"/>
</dbReference>
<feature type="compositionally biased region" description="Acidic residues" evidence="2">
    <location>
        <begin position="499"/>
        <end position="509"/>
    </location>
</feature>
<reference evidence="4" key="2">
    <citation type="submission" date="2018-10" db="EMBL/GenBank/DDBJ databases">
        <title>Effector identification in a new, highly contiguous assembly of the strawberry crown rot pathogen Phytophthora cactorum.</title>
        <authorList>
            <person name="Armitage A.D."/>
            <person name="Nellist C.F."/>
            <person name="Bates H."/>
            <person name="Vickerstaff R.J."/>
            <person name="Harrison R.J."/>
        </authorList>
    </citation>
    <scope>NUCLEOTIDE SEQUENCE</scope>
    <source>
        <strain evidence="4">15-7</strain>
        <strain evidence="5">4032</strain>
        <strain evidence="6">4040</strain>
        <strain evidence="7">P415</strain>
        <strain evidence="8">P421</strain>
    </source>
</reference>
<dbReference type="GO" id="GO:0008270">
    <property type="term" value="F:zinc ion binding"/>
    <property type="evidence" value="ECO:0007669"/>
    <property type="project" value="UniProtKB-KW"/>
</dbReference>
<dbReference type="PROSITE" id="PS00028">
    <property type="entry name" value="ZINC_FINGER_C2H2_1"/>
    <property type="match status" value="1"/>
</dbReference>
<gene>
    <name evidence="9" type="ORF">PC110_g6128</name>
    <name evidence="4" type="ORF">PC113_g1950</name>
    <name evidence="5" type="ORF">PC115_g1374</name>
    <name evidence="6" type="ORF">PC117_g1996</name>
    <name evidence="7" type="ORF">PC118_g1825</name>
    <name evidence="8" type="ORF">PC129_g2900</name>
</gene>
<feature type="compositionally biased region" description="Acidic residues" evidence="2">
    <location>
        <begin position="427"/>
        <end position="436"/>
    </location>
</feature>
<dbReference type="Proteomes" id="UP000697107">
    <property type="component" value="Unassembled WGS sequence"/>
</dbReference>
<evidence type="ECO:0000313" key="5">
    <source>
        <dbReference type="EMBL" id="KAG2942501.1"/>
    </source>
</evidence>
<name>A0A329SNN0_9STRA</name>
<dbReference type="EMBL" id="RCML01000025">
    <property type="protein sequence ID" value="KAG2997522.1"/>
    <property type="molecule type" value="Genomic_DNA"/>
</dbReference>
<keyword evidence="1" id="KW-0863">Zinc-finger</keyword>
<dbReference type="Proteomes" id="UP000736787">
    <property type="component" value="Unassembled WGS sequence"/>
</dbReference>
<dbReference type="InterPro" id="IPR013087">
    <property type="entry name" value="Znf_C2H2_type"/>
</dbReference>
<feature type="compositionally biased region" description="Basic and acidic residues" evidence="2">
    <location>
        <begin position="359"/>
        <end position="399"/>
    </location>
</feature>
<dbReference type="Proteomes" id="UP000760860">
    <property type="component" value="Unassembled WGS sequence"/>
</dbReference>
<dbReference type="OrthoDB" id="162910at2759"/>
<organism evidence="9 10">
    <name type="scientific">Phytophthora cactorum</name>
    <dbReference type="NCBI Taxonomy" id="29920"/>
    <lineage>
        <taxon>Eukaryota</taxon>
        <taxon>Sar</taxon>
        <taxon>Stramenopiles</taxon>
        <taxon>Oomycota</taxon>
        <taxon>Peronosporomycetes</taxon>
        <taxon>Peronosporales</taxon>
        <taxon>Peronosporaceae</taxon>
        <taxon>Phytophthora</taxon>
    </lineage>
</organism>
<feature type="compositionally biased region" description="Low complexity" evidence="2">
    <location>
        <begin position="517"/>
        <end position="534"/>
    </location>
</feature>